<name>W3WLU8_PESFW</name>
<dbReference type="EMBL" id="KI912121">
    <property type="protein sequence ID" value="ETS73771.1"/>
    <property type="molecule type" value="Genomic_DNA"/>
</dbReference>
<dbReference type="STRING" id="1229662.W3WLU8"/>
<sequence length="482" mass="52220">MAVAVPKSLDPMVTLLQNEGLGEQIVAPTDAEYTARLDSYWSNSAKLKPACILRPKSTADVAAAIKALASREQSFAVRSGGHTNWAGSNNIEGGVTLDLGSLSAITVSPDQATADIGPGARWREVYAELHKSKLAVAGGREGNVGVAGLLLGGGNTFFTGRHGFACDNVVAYEVVLADGSVVTADAKSNEDLFRALKGGSNNFGVVTKFTMKTVKSDQVWGGMTFYPKQTIPQAIDAVVSFAGKVNDDPDSNLVCIFTYMSEFKDVVVATLFNQIQGIEAAPAYDEWRAIPEIMNTVKKTTISEMAFEYNIPANYHAIWFTACFKNDKRIVTKASELHDQLVEEIKKVAPDGDFVTQCLWQPLPKLFSDQSVKAGGNIMGVERQTGDGLLFLATAMMKTPEQEAAVHPKVKTWVNEVKSYAASIDGNLEWTYLNYADPSQDVLKTYGVENLKKMKAVAAKYDPNQVFQKLCPGGFKISKVDI</sequence>
<evidence type="ECO:0000256" key="2">
    <source>
        <dbReference type="ARBA" id="ARBA00022630"/>
    </source>
</evidence>
<dbReference type="InterPro" id="IPR016166">
    <property type="entry name" value="FAD-bd_PCMH"/>
</dbReference>
<evidence type="ECO:0000313" key="7">
    <source>
        <dbReference type="Proteomes" id="UP000030651"/>
    </source>
</evidence>
<accession>W3WLU8</accession>
<evidence type="ECO:0000259" key="5">
    <source>
        <dbReference type="PROSITE" id="PS51387"/>
    </source>
</evidence>
<keyword evidence="2" id="KW-0285">Flavoprotein</keyword>
<evidence type="ECO:0000313" key="6">
    <source>
        <dbReference type="EMBL" id="ETS73771.1"/>
    </source>
</evidence>
<dbReference type="InterPro" id="IPR016167">
    <property type="entry name" value="FAD-bd_PCMH_sub1"/>
</dbReference>
<evidence type="ECO:0000256" key="4">
    <source>
        <dbReference type="ARBA" id="ARBA00023002"/>
    </source>
</evidence>
<dbReference type="Gene3D" id="3.40.462.20">
    <property type="match status" value="1"/>
</dbReference>
<dbReference type="RefSeq" id="XP_007841489.1">
    <property type="nucleotide sequence ID" value="XM_007843298.1"/>
</dbReference>
<dbReference type="InterPro" id="IPR036318">
    <property type="entry name" value="FAD-bd_PCMH-like_sf"/>
</dbReference>
<dbReference type="HOGENOM" id="CLU_018354_1_1_1"/>
<dbReference type="Gene3D" id="3.30.43.10">
    <property type="entry name" value="Uridine Diphospho-n-acetylenolpyruvylglucosamine Reductase, domain 2"/>
    <property type="match status" value="1"/>
</dbReference>
<proteinExistence type="inferred from homology"/>
<evidence type="ECO:0000256" key="1">
    <source>
        <dbReference type="ARBA" id="ARBA00005466"/>
    </source>
</evidence>
<dbReference type="eggNOG" id="KOG1231">
    <property type="taxonomic scope" value="Eukaryota"/>
</dbReference>
<dbReference type="InParanoid" id="W3WLU8"/>
<dbReference type="GO" id="GO:0071949">
    <property type="term" value="F:FAD binding"/>
    <property type="evidence" value="ECO:0007669"/>
    <property type="project" value="InterPro"/>
</dbReference>
<dbReference type="GO" id="GO:0016491">
    <property type="term" value="F:oxidoreductase activity"/>
    <property type="evidence" value="ECO:0007669"/>
    <property type="project" value="UniProtKB-KW"/>
</dbReference>
<feature type="domain" description="FAD-binding PCMH-type" evidence="5">
    <location>
        <begin position="45"/>
        <end position="216"/>
    </location>
</feature>
<dbReference type="InterPro" id="IPR006094">
    <property type="entry name" value="Oxid_FAD_bind_N"/>
</dbReference>
<dbReference type="OrthoDB" id="2151789at2759"/>
<keyword evidence="3" id="KW-0274">FAD</keyword>
<dbReference type="AlphaFoldDB" id="W3WLU8"/>
<keyword evidence="7" id="KW-1185">Reference proteome</keyword>
<protein>
    <recommendedName>
        <fullName evidence="5">FAD-binding PCMH-type domain-containing protein</fullName>
    </recommendedName>
</protein>
<keyword evidence="4" id="KW-0560">Oxidoreductase</keyword>
<dbReference type="PANTHER" id="PTHR42973:SF53">
    <property type="entry name" value="FAD-BINDING PCMH-TYPE DOMAIN-CONTAINING PROTEIN-RELATED"/>
    <property type="match status" value="1"/>
</dbReference>
<dbReference type="InterPro" id="IPR050416">
    <property type="entry name" value="FAD-linked_Oxidoreductase"/>
</dbReference>
<dbReference type="InterPro" id="IPR016169">
    <property type="entry name" value="FAD-bd_PCMH_sub2"/>
</dbReference>
<dbReference type="GeneID" id="19279730"/>
<dbReference type="OMA" id="ARQESYW"/>
<dbReference type="Gene3D" id="3.30.465.10">
    <property type="match status" value="1"/>
</dbReference>
<gene>
    <name evidence="6" type="ORF">PFICI_14717</name>
</gene>
<comment type="similarity">
    <text evidence="1">Belongs to the oxygen-dependent FAD-linked oxidoreductase family.</text>
</comment>
<dbReference type="Proteomes" id="UP000030651">
    <property type="component" value="Unassembled WGS sequence"/>
</dbReference>
<organism evidence="6 7">
    <name type="scientific">Pestalotiopsis fici (strain W106-1 / CGMCC3.15140)</name>
    <dbReference type="NCBI Taxonomy" id="1229662"/>
    <lineage>
        <taxon>Eukaryota</taxon>
        <taxon>Fungi</taxon>
        <taxon>Dikarya</taxon>
        <taxon>Ascomycota</taxon>
        <taxon>Pezizomycotina</taxon>
        <taxon>Sordariomycetes</taxon>
        <taxon>Xylariomycetidae</taxon>
        <taxon>Amphisphaeriales</taxon>
        <taxon>Sporocadaceae</taxon>
        <taxon>Pestalotiopsis</taxon>
    </lineage>
</organism>
<dbReference type="PANTHER" id="PTHR42973">
    <property type="entry name" value="BINDING OXIDOREDUCTASE, PUTATIVE (AFU_ORTHOLOGUE AFUA_1G17690)-RELATED"/>
    <property type="match status" value="1"/>
</dbReference>
<dbReference type="SUPFAM" id="SSF56176">
    <property type="entry name" value="FAD-binding/transporter-associated domain-like"/>
    <property type="match status" value="1"/>
</dbReference>
<dbReference type="Pfam" id="PF01565">
    <property type="entry name" value="FAD_binding_4"/>
    <property type="match status" value="1"/>
</dbReference>
<reference evidence="7" key="1">
    <citation type="journal article" date="2015" name="BMC Genomics">
        <title>Genomic and transcriptomic analysis of the endophytic fungus Pestalotiopsis fici reveals its lifestyle and high potential for synthesis of natural products.</title>
        <authorList>
            <person name="Wang X."/>
            <person name="Zhang X."/>
            <person name="Liu L."/>
            <person name="Xiang M."/>
            <person name="Wang W."/>
            <person name="Sun X."/>
            <person name="Che Y."/>
            <person name="Guo L."/>
            <person name="Liu G."/>
            <person name="Guo L."/>
            <person name="Wang C."/>
            <person name="Yin W.B."/>
            <person name="Stadler M."/>
            <person name="Zhang X."/>
            <person name="Liu X."/>
        </authorList>
    </citation>
    <scope>NUCLEOTIDE SEQUENCE [LARGE SCALE GENOMIC DNA]</scope>
    <source>
        <strain evidence="7">W106-1 / CGMCC3.15140</strain>
    </source>
</reference>
<dbReference type="PROSITE" id="PS51387">
    <property type="entry name" value="FAD_PCMH"/>
    <property type="match status" value="1"/>
</dbReference>
<evidence type="ECO:0000256" key="3">
    <source>
        <dbReference type="ARBA" id="ARBA00022827"/>
    </source>
</evidence>
<dbReference type="KEGG" id="pfy:PFICI_14717"/>